<dbReference type="AlphaFoldDB" id="A0A840A9P5"/>
<dbReference type="Proteomes" id="UP000553193">
    <property type="component" value="Unassembled WGS sequence"/>
</dbReference>
<keyword evidence="1" id="KW-0812">Transmembrane</keyword>
<dbReference type="RefSeq" id="WP_260170370.1">
    <property type="nucleotide sequence ID" value="NZ_JACIDJ010000001.1"/>
</dbReference>
<evidence type="ECO:0000256" key="1">
    <source>
        <dbReference type="SAM" id="Phobius"/>
    </source>
</evidence>
<reference evidence="2 3" key="1">
    <citation type="submission" date="2020-08" db="EMBL/GenBank/DDBJ databases">
        <title>Genomic Encyclopedia of Type Strains, Phase IV (KMG-IV): sequencing the most valuable type-strain genomes for metagenomic binning, comparative biology and taxonomic classification.</title>
        <authorList>
            <person name="Goeker M."/>
        </authorList>
    </citation>
    <scope>NUCLEOTIDE SEQUENCE [LARGE SCALE GENOMIC DNA]</scope>
    <source>
        <strain evidence="2 3">DSM 19979</strain>
    </source>
</reference>
<dbReference type="EMBL" id="JACIDJ010000001">
    <property type="protein sequence ID" value="MBB3897827.1"/>
    <property type="molecule type" value="Genomic_DNA"/>
</dbReference>
<sequence length="40" mass="4454">MDKPRPPIPFASAPLPVRLVLGFTLLAFCLWLPAFAALFR</sequence>
<protein>
    <submittedName>
        <fullName evidence="2">Uncharacterized protein</fullName>
    </submittedName>
</protein>
<name>A0A840A9P5_9PROT</name>
<proteinExistence type="predicted"/>
<keyword evidence="1" id="KW-1133">Transmembrane helix</keyword>
<evidence type="ECO:0000313" key="2">
    <source>
        <dbReference type="EMBL" id="MBB3897827.1"/>
    </source>
</evidence>
<keyword evidence="3" id="KW-1185">Reference proteome</keyword>
<comment type="caution">
    <text evidence="2">The sequence shown here is derived from an EMBL/GenBank/DDBJ whole genome shotgun (WGS) entry which is preliminary data.</text>
</comment>
<accession>A0A840A9P5</accession>
<evidence type="ECO:0000313" key="3">
    <source>
        <dbReference type="Proteomes" id="UP000553193"/>
    </source>
</evidence>
<keyword evidence="1" id="KW-0472">Membrane</keyword>
<gene>
    <name evidence="2" type="ORF">GGQ83_001253</name>
</gene>
<organism evidence="2 3">
    <name type="scientific">Roseococcus suduntuyensis</name>
    <dbReference type="NCBI Taxonomy" id="455361"/>
    <lineage>
        <taxon>Bacteria</taxon>
        <taxon>Pseudomonadati</taxon>
        <taxon>Pseudomonadota</taxon>
        <taxon>Alphaproteobacteria</taxon>
        <taxon>Acetobacterales</taxon>
        <taxon>Roseomonadaceae</taxon>
        <taxon>Roseococcus</taxon>
    </lineage>
</organism>
<feature type="transmembrane region" description="Helical" evidence="1">
    <location>
        <begin position="20"/>
        <end position="39"/>
    </location>
</feature>